<dbReference type="EMBL" id="CP049886">
    <property type="protein sequence ID" value="QIL46957.1"/>
    <property type="molecule type" value="Genomic_DNA"/>
</dbReference>
<evidence type="ECO:0000256" key="1">
    <source>
        <dbReference type="SAM" id="Phobius"/>
    </source>
</evidence>
<dbReference type="AlphaFoldDB" id="A0A6G8APP3"/>
<reference evidence="2 3" key="1">
    <citation type="submission" date="2020-03" db="EMBL/GenBank/DDBJ databases">
        <title>Vagococcus sp. nov., isolated from beetles.</title>
        <authorList>
            <person name="Hyun D.-W."/>
            <person name="Bae J.-W."/>
        </authorList>
    </citation>
    <scope>NUCLEOTIDE SEQUENCE [LARGE SCALE GENOMIC DNA]</scope>
    <source>
        <strain evidence="2 3">HDW17A</strain>
    </source>
</reference>
<proteinExistence type="predicted"/>
<accession>A0A6G8APP3</accession>
<name>A0A6G8APP3_9ENTE</name>
<keyword evidence="1" id="KW-0812">Transmembrane</keyword>
<dbReference type="Proteomes" id="UP000500890">
    <property type="component" value="Chromosome"/>
</dbReference>
<evidence type="ECO:0000313" key="2">
    <source>
        <dbReference type="EMBL" id="QIL46957.1"/>
    </source>
</evidence>
<keyword evidence="3" id="KW-1185">Reference proteome</keyword>
<gene>
    <name evidence="2" type="ORF">G7081_00040</name>
</gene>
<organism evidence="2 3">
    <name type="scientific">Vagococcus coleopterorum</name>
    <dbReference type="NCBI Taxonomy" id="2714946"/>
    <lineage>
        <taxon>Bacteria</taxon>
        <taxon>Bacillati</taxon>
        <taxon>Bacillota</taxon>
        <taxon>Bacilli</taxon>
        <taxon>Lactobacillales</taxon>
        <taxon>Enterococcaceae</taxon>
        <taxon>Vagococcus</taxon>
    </lineage>
</organism>
<keyword evidence="1" id="KW-1133">Transmembrane helix</keyword>
<evidence type="ECO:0000313" key="3">
    <source>
        <dbReference type="Proteomes" id="UP000500890"/>
    </source>
</evidence>
<keyword evidence="1" id="KW-0472">Membrane</keyword>
<dbReference type="InterPro" id="IPR025270">
    <property type="entry name" value="DUF4044"/>
</dbReference>
<dbReference type="KEGG" id="vah:G7081_00040"/>
<dbReference type="Pfam" id="PF13253">
    <property type="entry name" value="DUF4044"/>
    <property type="match status" value="1"/>
</dbReference>
<sequence length="41" mass="4284">MLSDKKNSTFSKITKVVVWVMLVAMLGAALVSAYVGIAGAL</sequence>
<protein>
    <submittedName>
        <fullName evidence="2">DUF4044 domain-containing protein</fullName>
    </submittedName>
</protein>
<feature type="transmembrane region" description="Helical" evidence="1">
    <location>
        <begin position="16"/>
        <end position="37"/>
    </location>
</feature>